<evidence type="ECO:0000256" key="2">
    <source>
        <dbReference type="SAM" id="Phobius"/>
    </source>
</evidence>
<keyword evidence="1" id="KW-0175">Coiled coil</keyword>
<gene>
    <name evidence="3" type="ORF">COU89_02195</name>
</gene>
<dbReference type="AlphaFoldDB" id="A0A2M8KUN6"/>
<feature type="transmembrane region" description="Helical" evidence="2">
    <location>
        <begin position="12"/>
        <end position="33"/>
    </location>
</feature>
<keyword evidence="2" id="KW-0812">Transmembrane</keyword>
<keyword evidence="2" id="KW-1133">Transmembrane helix</keyword>
<dbReference type="EMBL" id="PFEE01000048">
    <property type="protein sequence ID" value="PJE63644.1"/>
    <property type="molecule type" value="Genomic_DNA"/>
</dbReference>
<comment type="caution">
    <text evidence="3">The sequence shown here is derived from an EMBL/GenBank/DDBJ whole genome shotgun (WGS) entry which is preliminary data.</text>
</comment>
<evidence type="ECO:0000313" key="4">
    <source>
        <dbReference type="Proteomes" id="UP000231569"/>
    </source>
</evidence>
<name>A0A2M8KUN6_9BACT</name>
<evidence type="ECO:0008006" key="5">
    <source>
        <dbReference type="Google" id="ProtNLM"/>
    </source>
</evidence>
<reference evidence="4" key="1">
    <citation type="submission" date="2017-09" db="EMBL/GenBank/DDBJ databases">
        <title>Depth-based differentiation of microbial function through sediment-hosted aquifers and enrichment of novel symbionts in the deep terrestrial subsurface.</title>
        <authorList>
            <person name="Probst A.J."/>
            <person name="Ladd B."/>
            <person name="Jarett J.K."/>
            <person name="Geller-Mcgrath D.E."/>
            <person name="Sieber C.M.K."/>
            <person name="Emerson J.B."/>
            <person name="Anantharaman K."/>
            <person name="Thomas B.C."/>
            <person name="Malmstrom R."/>
            <person name="Stieglmeier M."/>
            <person name="Klingl A."/>
            <person name="Woyke T."/>
            <person name="Ryan C.M."/>
            <person name="Banfield J.F."/>
        </authorList>
    </citation>
    <scope>NUCLEOTIDE SEQUENCE [LARGE SCALE GENOMIC DNA]</scope>
</reference>
<accession>A0A2M8KUN6</accession>
<feature type="coiled-coil region" evidence="1">
    <location>
        <begin position="58"/>
        <end position="92"/>
    </location>
</feature>
<proteinExistence type="predicted"/>
<organism evidence="3 4">
    <name type="scientific">Candidatus Roizmanbacteria bacterium CG10_big_fil_rev_8_21_14_0_10_45_7</name>
    <dbReference type="NCBI Taxonomy" id="1974854"/>
    <lineage>
        <taxon>Bacteria</taxon>
        <taxon>Candidatus Roizmaniibacteriota</taxon>
    </lineage>
</organism>
<keyword evidence="2" id="KW-0472">Membrane</keyword>
<dbReference type="Proteomes" id="UP000231569">
    <property type="component" value="Unassembled WGS sequence"/>
</dbReference>
<evidence type="ECO:0000256" key="1">
    <source>
        <dbReference type="SAM" id="Coils"/>
    </source>
</evidence>
<sequence length="241" mass="27354">MTEEQKRRKMYALVRIGIALGVLGVCILVILSLRPLFESNGVIPILSSWYNRLYPPHISSTCTRCDAMKERIRQLEEDNKQLRRELGTIPEKSDMLPAWVIWIQGSHYTLAFERTEKSSLIKKGTPVIIGSVLLGTVLRSSPTMVIMQSVHDSHYRSEAKTEAGVQGELIGDFGQELTFRFPIGSKVVTNQRVYAVFPERGWQFLVGTIQEVSNDRSKPFQDAQVDTVPYNPNNKLLFMPL</sequence>
<protein>
    <recommendedName>
        <fullName evidence="5">Cell shape-determining protein MreC</fullName>
    </recommendedName>
</protein>
<evidence type="ECO:0000313" key="3">
    <source>
        <dbReference type="EMBL" id="PJE63644.1"/>
    </source>
</evidence>